<evidence type="ECO:0000313" key="2">
    <source>
        <dbReference type="EMBL" id="CAK7939795.1"/>
    </source>
</evidence>
<comment type="caution">
    <text evidence="2">The sequence shown here is derived from an EMBL/GenBank/DDBJ whole genome shotgun (WGS) entry which is preliminary data.</text>
</comment>
<accession>A0AAV1V1V7</accession>
<dbReference type="EMBL" id="CAKLBY020000250">
    <property type="protein sequence ID" value="CAK7939795.1"/>
    <property type="molecule type" value="Genomic_DNA"/>
</dbReference>
<organism evidence="2 3">
    <name type="scientific">Peronospora matthiolae</name>
    <dbReference type="NCBI Taxonomy" id="2874970"/>
    <lineage>
        <taxon>Eukaryota</taxon>
        <taxon>Sar</taxon>
        <taxon>Stramenopiles</taxon>
        <taxon>Oomycota</taxon>
        <taxon>Peronosporomycetes</taxon>
        <taxon>Peronosporales</taxon>
        <taxon>Peronosporaceae</taxon>
        <taxon>Peronospora</taxon>
    </lineage>
</organism>
<dbReference type="Gene3D" id="3.40.50.1110">
    <property type="entry name" value="SGNH hydrolase"/>
    <property type="match status" value="1"/>
</dbReference>
<dbReference type="InterPro" id="IPR045136">
    <property type="entry name" value="Iah1-like"/>
</dbReference>
<dbReference type="Pfam" id="PF13472">
    <property type="entry name" value="Lipase_GDSL_2"/>
    <property type="match status" value="1"/>
</dbReference>
<dbReference type="CDD" id="cd01838">
    <property type="entry name" value="Isoamyl_acetate_hydrolase_like"/>
    <property type="match status" value="1"/>
</dbReference>
<dbReference type="PANTHER" id="PTHR14209">
    <property type="entry name" value="ISOAMYL ACETATE-HYDROLYZING ESTERASE 1"/>
    <property type="match status" value="1"/>
</dbReference>
<evidence type="ECO:0000313" key="3">
    <source>
        <dbReference type="Proteomes" id="UP001162060"/>
    </source>
</evidence>
<dbReference type="Proteomes" id="UP001162060">
    <property type="component" value="Unassembled WGS sequence"/>
</dbReference>
<proteinExistence type="predicted"/>
<sequence length="290" mass="31747">MRRKNSQAKSRAKRLVSSRLSVRFVCLIAAACFSLRLAQSSSERRPVFYFIGDSITEYGSNPAKRGFVTTVQHHHVRAVDCVNRGLSGYNTKWVLEHAMPVYVTELQAAYSASLVTVFLGANDAVLEHGPDAAQFVPLEDYRANLHEIVQRVRPLLAPHGQVLLITPPCVIDSMRQGDRSDASAAKYAEACVQVAAAENVHVLDLHTYFNTMYPAESARKAFFVDGLHLSAQGNEEVGKLLGVAINGMFGKDELARFAKWQLPDWKDLVPRVPGAESQLLGGAATGVARG</sequence>
<gene>
    <name evidence="2" type="ORF">PM001_LOCUS24945</name>
</gene>
<dbReference type="SUPFAM" id="SSF52266">
    <property type="entry name" value="SGNH hydrolase"/>
    <property type="match status" value="1"/>
</dbReference>
<dbReference type="AlphaFoldDB" id="A0AAV1V1V7"/>
<evidence type="ECO:0000259" key="1">
    <source>
        <dbReference type="Pfam" id="PF13472"/>
    </source>
</evidence>
<dbReference type="InterPro" id="IPR036514">
    <property type="entry name" value="SGNH_hydro_sf"/>
</dbReference>
<dbReference type="InterPro" id="IPR013830">
    <property type="entry name" value="SGNH_hydro"/>
</dbReference>
<dbReference type="PANTHER" id="PTHR14209:SF19">
    <property type="entry name" value="ISOAMYL ACETATE-HYDROLYZING ESTERASE 1 HOMOLOG"/>
    <property type="match status" value="1"/>
</dbReference>
<reference evidence="2" key="1">
    <citation type="submission" date="2024-01" db="EMBL/GenBank/DDBJ databases">
        <authorList>
            <person name="Webb A."/>
        </authorList>
    </citation>
    <scope>NUCLEOTIDE SEQUENCE</scope>
    <source>
        <strain evidence="2">Pm1</strain>
    </source>
</reference>
<protein>
    <recommendedName>
        <fullName evidence="1">SGNH hydrolase-type esterase domain-containing protein</fullName>
    </recommendedName>
</protein>
<feature type="domain" description="SGNH hydrolase-type esterase" evidence="1">
    <location>
        <begin position="50"/>
        <end position="235"/>
    </location>
</feature>
<name>A0AAV1V1V7_9STRA</name>